<dbReference type="AlphaFoldDB" id="Q4V5M3"/>
<proteinExistence type="evidence at transcript level"/>
<evidence type="ECO:0000313" key="2">
    <source>
        <dbReference type="EMBL" id="AAY55078.1"/>
    </source>
</evidence>
<protein>
    <submittedName>
        <fullName evidence="1">IP06981p</fullName>
    </submittedName>
    <submittedName>
        <fullName evidence="2">IP07081p</fullName>
    </submittedName>
    <submittedName>
        <fullName evidence="3">IP07181p</fullName>
    </submittedName>
</protein>
<organism evidence="1">
    <name type="scientific">Drosophila melanogaster</name>
    <name type="common">Fruit fly</name>
    <dbReference type="NCBI Taxonomy" id="7227"/>
    <lineage>
        <taxon>Eukaryota</taxon>
        <taxon>Metazoa</taxon>
        <taxon>Ecdysozoa</taxon>
        <taxon>Arthropoda</taxon>
        <taxon>Hexapoda</taxon>
        <taxon>Insecta</taxon>
        <taxon>Pterygota</taxon>
        <taxon>Neoptera</taxon>
        <taxon>Endopterygota</taxon>
        <taxon>Diptera</taxon>
        <taxon>Brachycera</taxon>
        <taxon>Muscomorpha</taxon>
        <taxon>Ephydroidea</taxon>
        <taxon>Drosophilidae</taxon>
        <taxon>Drosophila</taxon>
        <taxon>Sophophora</taxon>
    </lineage>
</organism>
<feature type="non-terminal residue" evidence="1">
    <location>
        <position position="1"/>
    </location>
</feature>
<sequence length="203" mass="22649">LEPAWNGPIKLVESESTPVAVVPVPRDSPAGHSLAALRISWPTLHTGCPEIGITPMALYCRIREPIQHARCGPGQCGWIPGLRTVPNQRSLLVCAAKSNGILCIQRLQCELHSPSERRHHHGRPVRPAHSEATGLDGLVRLSGVLQWHIGCHRCVFPARKRHRIHDQRRAGRGQRLLEIVCPLGHHCRNMRIYVCEIKILITV</sequence>
<dbReference type="EMBL" id="BT022633">
    <property type="protein sequence ID" value="AAY55049.1"/>
    <property type="molecule type" value="mRNA"/>
</dbReference>
<accession>Q4V5M3</accession>
<evidence type="ECO:0000313" key="1">
    <source>
        <dbReference type="EMBL" id="AAY55049.1"/>
    </source>
</evidence>
<name>Q4V5M3_DROME</name>
<reference evidence="1" key="1">
    <citation type="submission" date="2005-05" db="EMBL/GenBank/DDBJ databases">
        <authorList>
            <person name="Stapleton M."/>
            <person name="Carlson J."/>
            <person name="Chavez C."/>
            <person name="Frise E."/>
            <person name="George R."/>
            <person name="Pacleb J."/>
            <person name="Park S."/>
            <person name="Wan K."/>
            <person name="Yu C."/>
            <person name="Celniker S."/>
        </authorList>
    </citation>
    <scope>NUCLEOTIDE SEQUENCE</scope>
</reference>
<evidence type="ECO:0000313" key="3">
    <source>
        <dbReference type="EMBL" id="AAY55113.1"/>
    </source>
</evidence>
<dbReference type="EMBL" id="BT022662">
    <property type="protein sequence ID" value="AAY55078.1"/>
    <property type="molecule type" value="mRNA"/>
</dbReference>
<dbReference type="EMBL" id="BT022697">
    <property type="protein sequence ID" value="AAY55113.1"/>
    <property type="molecule type" value="mRNA"/>
</dbReference>